<comment type="caution">
    <text evidence="2">The sequence shown here is derived from an EMBL/GenBank/DDBJ whole genome shotgun (WGS) entry which is preliminary data.</text>
</comment>
<name>A0A7J6U1Q8_PEROL</name>
<dbReference type="EMBL" id="JABANM010023076">
    <property type="protein sequence ID" value="KAF4718510.1"/>
    <property type="molecule type" value="Genomic_DNA"/>
</dbReference>
<evidence type="ECO:0000313" key="2">
    <source>
        <dbReference type="EMBL" id="KAF4750790.1"/>
    </source>
</evidence>
<proteinExistence type="predicted"/>
<sequence>MEEGMVMLQGATAGLSLDEAKHAIEKIVEFSNRALQRYMYYLYTAAKRNKNGDKVLGHFYDISFPKEMCEVTSHLAEPWREWATEWLDGFDTAVEIPGQHCFRREKGFINSDDK</sequence>
<evidence type="ECO:0000313" key="1">
    <source>
        <dbReference type="EMBL" id="KAF4718510.1"/>
    </source>
</evidence>
<accession>A0A7J6U1Q8</accession>
<dbReference type="EMBL" id="JABANO010007043">
    <property type="protein sequence ID" value="KAF4750790.1"/>
    <property type="molecule type" value="Genomic_DNA"/>
</dbReference>
<keyword evidence="3" id="KW-1185">Reference proteome</keyword>
<evidence type="ECO:0000313" key="4">
    <source>
        <dbReference type="Proteomes" id="UP000574390"/>
    </source>
</evidence>
<dbReference type="AlphaFoldDB" id="A0A7J6U1Q8"/>
<evidence type="ECO:0000313" key="3">
    <source>
        <dbReference type="Proteomes" id="UP000553632"/>
    </source>
</evidence>
<reference evidence="3 4" key="1">
    <citation type="submission" date="2020-04" db="EMBL/GenBank/DDBJ databases">
        <title>Perkinsus olseni comparative genomics.</title>
        <authorList>
            <person name="Bogema D.R."/>
        </authorList>
    </citation>
    <scope>NUCLEOTIDE SEQUENCE [LARGE SCALE GENOMIC DNA]</scope>
    <source>
        <strain evidence="1">ATCC PRA-205</strain>
        <strain evidence="2 3">ATCC PRA-207</strain>
    </source>
</reference>
<dbReference type="Proteomes" id="UP000574390">
    <property type="component" value="Unassembled WGS sequence"/>
</dbReference>
<protein>
    <submittedName>
        <fullName evidence="2">Uncharacterized protein</fullName>
    </submittedName>
</protein>
<dbReference type="Proteomes" id="UP000553632">
    <property type="component" value="Unassembled WGS sequence"/>
</dbReference>
<gene>
    <name evidence="1" type="ORF">FOZ62_016324</name>
    <name evidence="2" type="ORF">FOZ63_014761</name>
</gene>
<organism evidence="2 3">
    <name type="scientific">Perkinsus olseni</name>
    <name type="common">Perkinsus atlanticus</name>
    <dbReference type="NCBI Taxonomy" id="32597"/>
    <lineage>
        <taxon>Eukaryota</taxon>
        <taxon>Sar</taxon>
        <taxon>Alveolata</taxon>
        <taxon>Perkinsozoa</taxon>
        <taxon>Perkinsea</taxon>
        <taxon>Perkinsida</taxon>
        <taxon>Perkinsidae</taxon>
        <taxon>Perkinsus</taxon>
    </lineage>
</organism>